<organism evidence="10 11">
    <name type="scientific">Lacunisphaera limnophila</name>
    <dbReference type="NCBI Taxonomy" id="1838286"/>
    <lineage>
        <taxon>Bacteria</taxon>
        <taxon>Pseudomonadati</taxon>
        <taxon>Verrucomicrobiota</taxon>
        <taxon>Opitutia</taxon>
        <taxon>Opitutales</taxon>
        <taxon>Opitutaceae</taxon>
        <taxon>Lacunisphaera</taxon>
    </lineage>
</organism>
<comment type="catalytic activity">
    <reaction evidence="1">
        <text>Hydrolysis of terminal non-reducing alpha-L-arabinofuranoside residues in alpha-L-arabinosides.</text>
        <dbReference type="EC" id="3.2.1.55"/>
    </reaction>
</comment>
<dbReference type="InterPro" id="IPR013780">
    <property type="entry name" value="Glyco_hydro_b"/>
</dbReference>
<dbReference type="InterPro" id="IPR010720">
    <property type="entry name" value="Alpha-L-AF_C"/>
</dbReference>
<dbReference type="SUPFAM" id="SSF51445">
    <property type="entry name" value="(Trans)glycosidases"/>
    <property type="match status" value="1"/>
</dbReference>
<dbReference type="KEGG" id="obg:Verru16b_01301"/>
<comment type="similarity">
    <text evidence="2">Belongs to the glycosyl hydrolase 51 family.</text>
</comment>
<dbReference type="PATRIC" id="fig|1838286.3.peg.1310"/>
<evidence type="ECO:0000256" key="5">
    <source>
        <dbReference type="ARBA" id="ARBA00022801"/>
    </source>
</evidence>
<evidence type="ECO:0000256" key="6">
    <source>
        <dbReference type="ARBA" id="ARBA00023277"/>
    </source>
</evidence>
<feature type="domain" description="Alpha-L-arabinofuranosidase C-terminal" evidence="9">
    <location>
        <begin position="332"/>
        <end position="505"/>
    </location>
</feature>
<evidence type="ECO:0000256" key="8">
    <source>
        <dbReference type="SAM" id="SignalP"/>
    </source>
</evidence>
<dbReference type="GO" id="GO:0046373">
    <property type="term" value="P:L-arabinose metabolic process"/>
    <property type="evidence" value="ECO:0007669"/>
    <property type="project" value="InterPro"/>
</dbReference>
<reference evidence="10 11" key="1">
    <citation type="submission" date="2016-06" db="EMBL/GenBank/DDBJ databases">
        <title>Three novel species with peptidoglycan cell walls form the new genus Lacunisphaera gen. nov. in the family Opitutaceae of the verrucomicrobial subdivision 4.</title>
        <authorList>
            <person name="Rast P."/>
            <person name="Gloeckner I."/>
            <person name="Jogler M."/>
            <person name="Boedeker C."/>
            <person name="Jeske O."/>
            <person name="Wiegand S."/>
            <person name="Reinhardt R."/>
            <person name="Schumann P."/>
            <person name="Rohde M."/>
            <person name="Spring S."/>
            <person name="Gloeckner F.O."/>
            <person name="Jogler C."/>
        </authorList>
    </citation>
    <scope>NUCLEOTIDE SEQUENCE [LARGE SCALE GENOMIC DNA]</scope>
    <source>
        <strain evidence="10 11">IG16b</strain>
    </source>
</reference>
<dbReference type="InterPro" id="IPR017853">
    <property type="entry name" value="GH"/>
</dbReference>
<comment type="subunit">
    <text evidence="3">Homohexamer; trimer of dimers.</text>
</comment>
<name>A0A1D8ATP5_9BACT</name>
<dbReference type="SMART" id="SM00813">
    <property type="entry name" value="Alpha-L-AF_C"/>
    <property type="match status" value="1"/>
</dbReference>
<dbReference type="Pfam" id="PF06964">
    <property type="entry name" value="Alpha-L-AF_C"/>
    <property type="match status" value="1"/>
</dbReference>
<dbReference type="GO" id="GO:0000272">
    <property type="term" value="P:polysaccharide catabolic process"/>
    <property type="evidence" value="ECO:0007669"/>
    <property type="project" value="TreeGrafter"/>
</dbReference>
<dbReference type="OrthoDB" id="9758333at2"/>
<dbReference type="Gene3D" id="3.20.20.80">
    <property type="entry name" value="Glycosidases"/>
    <property type="match status" value="1"/>
</dbReference>
<evidence type="ECO:0000256" key="2">
    <source>
        <dbReference type="ARBA" id="ARBA00007186"/>
    </source>
</evidence>
<dbReference type="EMBL" id="CP016094">
    <property type="protein sequence ID" value="AOS44240.1"/>
    <property type="molecule type" value="Genomic_DNA"/>
</dbReference>
<accession>A0A1D8ATP5</accession>
<feature type="signal peptide" evidence="8">
    <location>
        <begin position="1"/>
        <end position="23"/>
    </location>
</feature>
<keyword evidence="7 10" id="KW-0326">Glycosidase</keyword>
<dbReference type="AlphaFoldDB" id="A0A1D8ATP5"/>
<keyword evidence="8" id="KW-0732">Signal</keyword>
<dbReference type="EC" id="3.2.1.55" evidence="4"/>
<dbReference type="Pfam" id="PF22848">
    <property type="entry name" value="ASD1_dom"/>
    <property type="match status" value="1"/>
</dbReference>
<feature type="chain" id="PRO_5009105138" description="non-reducing end alpha-L-arabinofuranosidase" evidence="8">
    <location>
        <begin position="24"/>
        <end position="515"/>
    </location>
</feature>
<evidence type="ECO:0000256" key="4">
    <source>
        <dbReference type="ARBA" id="ARBA00012670"/>
    </source>
</evidence>
<dbReference type="Proteomes" id="UP000095228">
    <property type="component" value="Chromosome"/>
</dbReference>
<dbReference type="PANTHER" id="PTHR43576:SF3">
    <property type="entry name" value="ALPHA-L-ARABINOFURANOSIDASE C"/>
    <property type="match status" value="1"/>
</dbReference>
<dbReference type="PANTHER" id="PTHR43576">
    <property type="entry name" value="ALPHA-L-ARABINOFURANOSIDASE C-RELATED"/>
    <property type="match status" value="1"/>
</dbReference>
<dbReference type="STRING" id="1838286.Verru16b_01301"/>
<dbReference type="SUPFAM" id="SSF51011">
    <property type="entry name" value="Glycosyl hydrolase domain"/>
    <property type="match status" value="1"/>
</dbReference>
<dbReference type="InterPro" id="IPR055235">
    <property type="entry name" value="ASD1_cat"/>
</dbReference>
<dbReference type="GO" id="GO:0046556">
    <property type="term" value="F:alpha-L-arabinofuranosidase activity"/>
    <property type="evidence" value="ECO:0007669"/>
    <property type="project" value="UniProtKB-EC"/>
</dbReference>
<sequence length="515" mass="56911">MKSPALLFGALCLAAALPGSLSAAEPALIKVDLDRTISAIDPNIYSSFLEPLSNGERPDIVYGPLYDPASPHSDENGFRREYLQQVKELKVASVRWPGGNFVSGHNWMDAIGPKADRPVSLDLSRTRKESNQMGTDEYVAFCNLVGAENFICINAGTGTIDEAARWVEYCNAPVGTRYADLRAKYGHPEPFKVKYWALGNEPDGPWQLGYKSKEDYTKFAIEAAKMMSAVDKNIKLVAAGASNYPLVTKRYDPKDGWTDWNDYVLDQMAGYVDYISLHRYVFQVLRAFEKPGFADEMSLGMEIDRIIQVTKGQIQKAMVKSETDRPIYISFDEYGARGNTLAGPLLLAQHLNAFIRQADIVKMANLTFLTSLVGITPEGSFKTSLYYPFSLYSNNCRGTALDVHTRCATYSNKAFKDIPYLDVTAVHNEASGTLVINVVNRSETEAITADVDLQSGAYTGQGRVHLITADSITATNTATAEQVRTVTTDLAFTGHQINHTFPAHSFTQLEIPLKK</sequence>
<protein>
    <recommendedName>
        <fullName evidence="4">non-reducing end alpha-L-arabinofuranosidase</fullName>
        <ecNumber evidence="4">3.2.1.55</ecNumber>
    </recommendedName>
</protein>
<evidence type="ECO:0000256" key="3">
    <source>
        <dbReference type="ARBA" id="ARBA00011165"/>
    </source>
</evidence>
<keyword evidence="11" id="KW-1185">Reference proteome</keyword>
<evidence type="ECO:0000256" key="7">
    <source>
        <dbReference type="ARBA" id="ARBA00023295"/>
    </source>
</evidence>
<evidence type="ECO:0000313" key="11">
    <source>
        <dbReference type="Proteomes" id="UP000095228"/>
    </source>
</evidence>
<evidence type="ECO:0000259" key="9">
    <source>
        <dbReference type="SMART" id="SM00813"/>
    </source>
</evidence>
<dbReference type="Gene3D" id="2.60.40.1180">
    <property type="entry name" value="Golgi alpha-mannosidase II"/>
    <property type="match status" value="1"/>
</dbReference>
<evidence type="ECO:0000256" key="1">
    <source>
        <dbReference type="ARBA" id="ARBA00001462"/>
    </source>
</evidence>
<evidence type="ECO:0000313" key="10">
    <source>
        <dbReference type="EMBL" id="AOS44240.1"/>
    </source>
</evidence>
<proteinExistence type="inferred from homology"/>
<gene>
    <name evidence="10" type="primary">abfA_1</name>
    <name evidence="10" type="ORF">Verru16b_01301</name>
</gene>
<dbReference type="RefSeq" id="WP_069963637.1">
    <property type="nucleotide sequence ID" value="NZ_CP016094.1"/>
</dbReference>
<keyword evidence="6" id="KW-0119">Carbohydrate metabolism</keyword>
<keyword evidence="5 10" id="KW-0378">Hydrolase</keyword>